<dbReference type="InterPro" id="IPR036388">
    <property type="entry name" value="WH-like_DNA-bd_sf"/>
</dbReference>
<reference evidence="4" key="1">
    <citation type="submission" date="2021-03" db="EMBL/GenBank/DDBJ databases">
        <title>Identification and antibiotic profiling of Wohlfahrtiimonas chitiniclastica, an underestimated human pathogen.</title>
        <authorList>
            <person name="Kopf A."/>
            <person name="Bunk B."/>
            <person name="Coldewey S."/>
            <person name="Gunzer F."/>
            <person name="Riedel T."/>
            <person name="Schroettner P."/>
        </authorList>
    </citation>
    <scope>NUCLEOTIDE SEQUENCE</scope>
    <source>
        <strain evidence="4">DSM 100917</strain>
    </source>
</reference>
<feature type="domain" description="Conserved virulence factor B first S1" evidence="2">
    <location>
        <begin position="10"/>
        <end position="67"/>
    </location>
</feature>
<comment type="caution">
    <text evidence="4">The sequence shown here is derived from an EMBL/GenBank/DDBJ whole genome shotgun (WGS) entry which is preliminary data.</text>
</comment>
<dbReference type="AlphaFoldDB" id="A0AB35BVF4"/>
<evidence type="ECO:0000259" key="3">
    <source>
        <dbReference type="Pfam" id="PF17783"/>
    </source>
</evidence>
<dbReference type="EMBL" id="JAGIBU010000001">
    <property type="protein sequence ID" value="MBS7823719.1"/>
    <property type="molecule type" value="Genomic_DNA"/>
</dbReference>
<dbReference type="Gene3D" id="2.40.50.140">
    <property type="entry name" value="Nucleic acid-binding proteins"/>
    <property type="match status" value="1"/>
</dbReference>
<protein>
    <recommendedName>
        <fullName evidence="6">GntR family transcriptional regulator</fullName>
    </recommendedName>
</protein>
<proteinExistence type="inferred from homology"/>
<evidence type="ECO:0000313" key="4">
    <source>
        <dbReference type="EMBL" id="MBS7823719.1"/>
    </source>
</evidence>
<dbReference type="InterPro" id="IPR014464">
    <property type="entry name" value="CvfB_fam"/>
</dbReference>
<dbReference type="PANTHER" id="PTHR37296">
    <property type="entry name" value="CONSERVED VIRULENCE FACTOR B"/>
    <property type="match status" value="1"/>
</dbReference>
<dbReference type="Gene3D" id="1.10.10.10">
    <property type="entry name" value="Winged helix-like DNA-binding domain superfamily/Winged helix DNA-binding domain"/>
    <property type="match status" value="1"/>
</dbReference>
<dbReference type="InterPro" id="IPR039566">
    <property type="entry name" value="CvfB_S1_st"/>
</dbReference>
<evidence type="ECO:0008006" key="6">
    <source>
        <dbReference type="Google" id="ProtNLM"/>
    </source>
</evidence>
<organism evidence="4 5">
    <name type="scientific">Wohlfahrtiimonas chitiniclastica</name>
    <dbReference type="NCBI Taxonomy" id="400946"/>
    <lineage>
        <taxon>Bacteria</taxon>
        <taxon>Pseudomonadati</taxon>
        <taxon>Pseudomonadota</taxon>
        <taxon>Gammaproteobacteria</taxon>
        <taxon>Cardiobacteriales</taxon>
        <taxon>Ignatzschineriaceae</taxon>
        <taxon>Wohlfahrtiimonas</taxon>
    </lineage>
</organism>
<sequence length="284" mass="31695">MSHSPFTPKVGHINRLTIEQQTSRGLMLAGNVFLPNRAIPEDLVVTIGESLEVFVYVDNQEELIATTDKPYTEVGKFADLQVVEVASFGYFLDWGLPKDLLLPFRESLVDLEVDDFVIVYTYIDPVTHKITATTKYERHVQATAPNYKTGDKVSVLVESKTPLGLKVIVDHAYWGVVYQSDIVGEMHIGDEFTGYIKPVREDGKLDVSMIPIIKTNEARHGLEGAILKALKANKEGRLPVSDKSDPDVIMSHFGVSKAAFKRAIGALYKNKKIIIHKDAIELQK</sequence>
<evidence type="ECO:0000259" key="2">
    <source>
        <dbReference type="Pfam" id="PF13509"/>
    </source>
</evidence>
<evidence type="ECO:0000313" key="5">
    <source>
        <dbReference type="Proteomes" id="UP000680020"/>
    </source>
</evidence>
<accession>A0AB35BVF4</accession>
<dbReference type="Pfam" id="PF17783">
    <property type="entry name" value="WHD_CvfB"/>
    <property type="match status" value="1"/>
</dbReference>
<feature type="domain" description="Conserved virulence factor B-like winged helix" evidence="3">
    <location>
        <begin position="226"/>
        <end position="282"/>
    </location>
</feature>
<dbReference type="InterPro" id="IPR012340">
    <property type="entry name" value="NA-bd_OB-fold"/>
</dbReference>
<feature type="domain" description="Conserved virulence factor B first S1" evidence="2">
    <location>
        <begin position="74"/>
        <end position="135"/>
    </location>
</feature>
<evidence type="ECO:0000256" key="1">
    <source>
        <dbReference type="PIRNR" id="PIRNR012524"/>
    </source>
</evidence>
<gene>
    <name evidence="4" type="ORF">J7561_00695</name>
</gene>
<dbReference type="InterPro" id="IPR040764">
    <property type="entry name" value="CvfB_WH"/>
</dbReference>
<name>A0AB35BVF4_9GAMM</name>
<comment type="similarity">
    <text evidence="1">Belongs to the CvfB family.</text>
</comment>
<dbReference type="RefSeq" id="WP_213398841.1">
    <property type="nucleotide sequence ID" value="NZ_JAGIBR010000001.1"/>
</dbReference>
<dbReference type="Pfam" id="PF13509">
    <property type="entry name" value="S1_2"/>
    <property type="match status" value="2"/>
</dbReference>
<dbReference type="PANTHER" id="PTHR37296:SF1">
    <property type="entry name" value="CONSERVED VIRULENCE FACTOR B"/>
    <property type="match status" value="1"/>
</dbReference>
<dbReference type="PIRSF" id="PIRSF012524">
    <property type="entry name" value="YitL_S1"/>
    <property type="match status" value="1"/>
</dbReference>
<dbReference type="Proteomes" id="UP000680020">
    <property type="component" value="Unassembled WGS sequence"/>
</dbReference>